<comment type="caution">
    <text evidence="2">The sequence shown here is derived from an EMBL/GenBank/DDBJ whole genome shotgun (WGS) entry which is preliminary data.</text>
</comment>
<feature type="compositionally biased region" description="Basic and acidic residues" evidence="1">
    <location>
        <begin position="167"/>
        <end position="201"/>
    </location>
</feature>
<proteinExistence type="predicted"/>
<dbReference type="Proteomes" id="UP001497480">
    <property type="component" value="Unassembled WGS sequence"/>
</dbReference>
<keyword evidence="3" id="KW-1185">Reference proteome</keyword>
<dbReference type="GO" id="GO:0003743">
    <property type="term" value="F:translation initiation factor activity"/>
    <property type="evidence" value="ECO:0007669"/>
    <property type="project" value="InterPro"/>
</dbReference>
<feature type="compositionally biased region" description="Basic and acidic residues" evidence="1">
    <location>
        <begin position="83"/>
        <end position="94"/>
    </location>
</feature>
<dbReference type="PANTHER" id="PTHR32091:SF17">
    <property type="entry name" value="EUKARYOTIC TRANSLATION INITIATION FACTOR 4B3"/>
    <property type="match status" value="1"/>
</dbReference>
<feature type="compositionally biased region" description="Gly residues" evidence="1">
    <location>
        <begin position="95"/>
        <end position="114"/>
    </location>
</feature>
<dbReference type="AlphaFoldDB" id="A0AAV1Y7H7"/>
<evidence type="ECO:0008006" key="4">
    <source>
        <dbReference type="Google" id="ProtNLM"/>
    </source>
</evidence>
<name>A0AAV1Y7H7_LUPLU</name>
<reference evidence="2 3" key="1">
    <citation type="submission" date="2024-03" db="EMBL/GenBank/DDBJ databases">
        <authorList>
            <person name="Martinez-Hernandez J."/>
        </authorList>
    </citation>
    <scope>NUCLEOTIDE SEQUENCE [LARGE SCALE GENOMIC DNA]</scope>
</reference>
<protein>
    <recommendedName>
        <fullName evidence="4">Eukaryotic translation initiation factor 4B3</fullName>
    </recommendedName>
</protein>
<dbReference type="GO" id="GO:0003729">
    <property type="term" value="F:mRNA binding"/>
    <property type="evidence" value="ECO:0007669"/>
    <property type="project" value="TreeGrafter"/>
</dbReference>
<feature type="compositionally biased region" description="Basic and acidic residues" evidence="1">
    <location>
        <begin position="394"/>
        <end position="410"/>
    </location>
</feature>
<feature type="compositionally biased region" description="Basic and acidic residues" evidence="1">
    <location>
        <begin position="377"/>
        <end position="386"/>
    </location>
</feature>
<evidence type="ECO:0000313" key="2">
    <source>
        <dbReference type="EMBL" id="CAL0329311.1"/>
    </source>
</evidence>
<sequence length="410" mass="44164">MAATVSAWSKPGAWALDSEEHESELLQPQPVQPAVSDFPSLAVAAATKPKKKKKPQTLSLAEFTAKPVEDLDILSLPTAPRQRTAEELELDRTRLGGGFRSYGGGRNSGTGGDDGSNSRWGSSRVSDEPRRNGSFGSRDSNRDSAPSRADEIDNWASVKKSTVGNGFERRERDRGGFFDSQSRADESDRWVSNKSVVEGRRFGSSGGGFERERKIGFGFSAGADSDNWNKKKVESNVGIESGNSGGGFERERKVGFGTSGAADSDNWNKKKVESNGGSERPGSGSGGGRPRLVLQPRSISASNQSSPESGSGNVAKPKGPNPFGEAKPREQVLAEKGQDWKKIDEQLESVKITETVEKSDGGFEKKGFGSGNGRATSPEDRTEKSWRKVLLADPRPKSAEKVEDEHVEEN</sequence>
<gene>
    <name evidence="2" type="ORF">LLUT_LOCUS30371</name>
</gene>
<dbReference type="Pfam" id="PF06273">
    <property type="entry name" value="eIF-4B"/>
    <property type="match status" value="1"/>
</dbReference>
<organism evidence="2 3">
    <name type="scientific">Lupinus luteus</name>
    <name type="common">European yellow lupine</name>
    <dbReference type="NCBI Taxonomy" id="3873"/>
    <lineage>
        <taxon>Eukaryota</taxon>
        <taxon>Viridiplantae</taxon>
        <taxon>Streptophyta</taxon>
        <taxon>Embryophyta</taxon>
        <taxon>Tracheophyta</taxon>
        <taxon>Spermatophyta</taxon>
        <taxon>Magnoliopsida</taxon>
        <taxon>eudicotyledons</taxon>
        <taxon>Gunneridae</taxon>
        <taxon>Pentapetalae</taxon>
        <taxon>rosids</taxon>
        <taxon>fabids</taxon>
        <taxon>Fabales</taxon>
        <taxon>Fabaceae</taxon>
        <taxon>Papilionoideae</taxon>
        <taxon>50 kb inversion clade</taxon>
        <taxon>genistoids sensu lato</taxon>
        <taxon>core genistoids</taxon>
        <taxon>Genisteae</taxon>
        <taxon>Lupinus</taxon>
    </lineage>
</organism>
<evidence type="ECO:0000313" key="3">
    <source>
        <dbReference type="Proteomes" id="UP001497480"/>
    </source>
</evidence>
<accession>A0AAV1Y7H7</accession>
<feature type="region of interest" description="Disordered" evidence="1">
    <location>
        <begin position="69"/>
        <end position="410"/>
    </location>
</feature>
<dbReference type="EMBL" id="CAXHTB010000021">
    <property type="protein sequence ID" value="CAL0329311.1"/>
    <property type="molecule type" value="Genomic_DNA"/>
</dbReference>
<evidence type="ECO:0000256" key="1">
    <source>
        <dbReference type="SAM" id="MobiDB-lite"/>
    </source>
</evidence>
<feature type="compositionally biased region" description="Basic and acidic residues" evidence="1">
    <location>
        <begin position="326"/>
        <end position="345"/>
    </location>
</feature>
<feature type="compositionally biased region" description="Polar residues" evidence="1">
    <location>
        <begin position="297"/>
        <end position="312"/>
    </location>
</feature>
<dbReference type="PANTHER" id="PTHR32091">
    <property type="entry name" value="EUKARYOTIC TRANSLATION INITIATION FACTOR 4B"/>
    <property type="match status" value="1"/>
</dbReference>
<dbReference type="InterPro" id="IPR010433">
    <property type="entry name" value="EIF-4B_pln"/>
</dbReference>
<feature type="compositionally biased region" description="Basic and acidic residues" evidence="1">
    <location>
        <begin position="354"/>
        <end position="367"/>
    </location>
</feature>